<feature type="transmembrane region" description="Helical" evidence="10">
    <location>
        <begin position="484"/>
        <end position="506"/>
    </location>
</feature>
<dbReference type="OrthoDB" id="9786339at2"/>
<evidence type="ECO:0000313" key="13">
    <source>
        <dbReference type="Proteomes" id="UP000191931"/>
    </source>
</evidence>
<evidence type="ECO:0000256" key="5">
    <source>
        <dbReference type="ARBA" id="ARBA00022984"/>
    </source>
</evidence>
<feature type="transmembrane region" description="Helical" evidence="10">
    <location>
        <begin position="454"/>
        <end position="472"/>
    </location>
</feature>
<keyword evidence="7 10" id="KW-0472">Membrane</keyword>
<feature type="transmembrane region" description="Helical" evidence="10">
    <location>
        <begin position="278"/>
        <end position="295"/>
    </location>
</feature>
<evidence type="ECO:0000256" key="9">
    <source>
        <dbReference type="ARBA" id="ARBA00061532"/>
    </source>
</evidence>
<keyword evidence="6 10" id="KW-1133">Transmembrane helix</keyword>
<dbReference type="Proteomes" id="UP000191931">
    <property type="component" value="Unassembled WGS sequence"/>
</dbReference>
<keyword evidence="10 11" id="KW-0813">Transport</keyword>
<dbReference type="PANTHER" id="PTHR47019:SF1">
    <property type="entry name" value="LIPID II FLIPPASE MURJ"/>
    <property type="match status" value="1"/>
</dbReference>
<accession>A0A1W1H5Z1</accession>
<gene>
    <name evidence="10" type="primary">murJ</name>
    <name evidence="12" type="ORF">MTBBW1_120022</name>
</gene>
<feature type="transmembrane region" description="Helical" evidence="10">
    <location>
        <begin position="45"/>
        <end position="65"/>
    </location>
</feature>
<dbReference type="InterPro" id="IPR051050">
    <property type="entry name" value="Lipid_II_flippase_MurJ/MviN"/>
</dbReference>
<evidence type="ECO:0000313" key="12">
    <source>
        <dbReference type="EMBL" id="SLM27901.1"/>
    </source>
</evidence>
<keyword evidence="2 10" id="KW-1003">Cell membrane</keyword>
<dbReference type="GO" id="GO:0015648">
    <property type="term" value="F:lipid-linked peptidoglycan transporter activity"/>
    <property type="evidence" value="ECO:0007669"/>
    <property type="project" value="UniProtKB-UniRule"/>
</dbReference>
<dbReference type="UniPathway" id="UPA00219"/>
<dbReference type="GO" id="GO:0009252">
    <property type="term" value="P:peptidoglycan biosynthetic process"/>
    <property type="evidence" value="ECO:0007669"/>
    <property type="project" value="UniProtKB-UniRule"/>
</dbReference>
<evidence type="ECO:0000256" key="1">
    <source>
        <dbReference type="ARBA" id="ARBA00004651"/>
    </source>
</evidence>
<evidence type="ECO:0000256" key="2">
    <source>
        <dbReference type="ARBA" id="ARBA00022475"/>
    </source>
</evidence>
<dbReference type="GO" id="GO:0071555">
    <property type="term" value="P:cell wall organization"/>
    <property type="evidence" value="ECO:0007669"/>
    <property type="project" value="UniProtKB-UniRule"/>
</dbReference>
<name>A0A1W1H5Z1_9BACT</name>
<dbReference type="AlphaFoldDB" id="A0A1W1H5Z1"/>
<protein>
    <recommendedName>
        <fullName evidence="10">Probable lipid II flippase MurJ</fullName>
    </recommendedName>
</protein>
<dbReference type="PIRSF" id="PIRSF002869">
    <property type="entry name" value="MviN"/>
    <property type="match status" value="1"/>
</dbReference>
<feature type="transmembrane region" description="Helical" evidence="10">
    <location>
        <begin position="20"/>
        <end position="38"/>
    </location>
</feature>
<dbReference type="STRING" id="1246637.MTBBW1_120022"/>
<dbReference type="HAMAP" id="MF_02078">
    <property type="entry name" value="MurJ_MviN"/>
    <property type="match status" value="1"/>
</dbReference>
<evidence type="ECO:0000256" key="8">
    <source>
        <dbReference type="ARBA" id="ARBA00060041"/>
    </source>
</evidence>
<dbReference type="NCBIfam" id="TIGR01695">
    <property type="entry name" value="murJ_mviN"/>
    <property type="match status" value="1"/>
</dbReference>
<feature type="transmembrane region" description="Helical" evidence="10">
    <location>
        <begin position="163"/>
        <end position="184"/>
    </location>
</feature>
<evidence type="ECO:0000256" key="11">
    <source>
        <dbReference type="PIRNR" id="PIRNR002869"/>
    </source>
</evidence>
<keyword evidence="10 11" id="KW-0961">Cell wall biogenesis/degradation</keyword>
<reference evidence="12 13" key="1">
    <citation type="submission" date="2017-03" db="EMBL/GenBank/DDBJ databases">
        <authorList>
            <person name="Afonso C.L."/>
            <person name="Miller P.J."/>
            <person name="Scott M.A."/>
            <person name="Spackman E."/>
            <person name="Goraichik I."/>
            <person name="Dimitrov K.M."/>
            <person name="Suarez D.L."/>
            <person name="Swayne D.E."/>
        </authorList>
    </citation>
    <scope>NUCLEOTIDE SEQUENCE [LARGE SCALE GENOMIC DNA]</scope>
    <source>
        <strain evidence="12">PRJEB14757</strain>
    </source>
</reference>
<dbReference type="CDD" id="cd13123">
    <property type="entry name" value="MATE_MurJ_like"/>
    <property type="match status" value="1"/>
</dbReference>
<sequence>MEPALNHEDELNSNEAYSKIIKGAGVITIAMFASRILGFVRDASIAMVLGAGFYSDAFFAAFRIPDLFRRFFSDGALSISFIPVFTEIMVKDGQDEAFRMARCAIGWIMLPSFVILALIGIVVIFKWHDFDLKVTLSLIMLPYVISLLLMAVFMGVLNSMGHFAAPAMAPIFFNLVMIFVVLVVSPCFDMPVLPMAFGVLAGGLLQAAIQVPFLLKRGFKIPGKLVFYNNATVRAFKTMLPAMLGMGAYQINLLFATFMASLLADGSISYLYYADRLVQFPLALFTVSLSTSLLPELTRLFKSKQRVDASELFIKGIRMAIFMTIPSMAGLIVLREPIAALLFHQGAFEICDVQRTGDVLLFLSLGIWAFSGTRLFLPLFYSLSNFRLPLKAAVASILLNIIVSFFLMKTMGISGLALSISIASILNCMLLFYGVTVIIFHFEWKEIIGTACRSLLLSAMMFILVQQISLFFCPPEIYSVKLSMFLGVFVSVIAGGIFYILGAYFCKMPELLMVLKIVKKQG</sequence>
<keyword evidence="13" id="KW-1185">Reference proteome</keyword>
<comment type="similarity">
    <text evidence="9 10 11">Belongs to the MurJ/MviN family.</text>
</comment>
<feature type="transmembrane region" description="Helical" evidence="10">
    <location>
        <begin position="316"/>
        <end position="334"/>
    </location>
</feature>
<keyword evidence="5 10" id="KW-0573">Peptidoglycan synthesis</keyword>
<evidence type="ECO:0000256" key="4">
    <source>
        <dbReference type="ARBA" id="ARBA00022960"/>
    </source>
</evidence>
<feature type="transmembrane region" description="Helical" evidence="10">
    <location>
        <begin position="102"/>
        <end position="125"/>
    </location>
</feature>
<comment type="subcellular location">
    <subcellularLocation>
        <location evidence="1 10">Cell membrane</location>
        <topology evidence="1 10">Multi-pass membrane protein</topology>
    </subcellularLocation>
</comment>
<keyword evidence="4 10" id="KW-0133">Cell shape</keyword>
<evidence type="ECO:0000256" key="3">
    <source>
        <dbReference type="ARBA" id="ARBA00022692"/>
    </source>
</evidence>
<feature type="transmembrane region" description="Helical" evidence="10">
    <location>
        <begin position="388"/>
        <end position="408"/>
    </location>
</feature>
<dbReference type="PANTHER" id="PTHR47019">
    <property type="entry name" value="LIPID II FLIPPASE MURJ"/>
    <property type="match status" value="1"/>
</dbReference>
<comment type="pathway">
    <text evidence="10">Cell wall biogenesis; peptidoglycan biosynthesis.</text>
</comment>
<dbReference type="EMBL" id="FWEV01000024">
    <property type="protein sequence ID" value="SLM27901.1"/>
    <property type="molecule type" value="Genomic_DNA"/>
</dbReference>
<evidence type="ECO:0000256" key="7">
    <source>
        <dbReference type="ARBA" id="ARBA00023136"/>
    </source>
</evidence>
<feature type="transmembrane region" description="Helical" evidence="10">
    <location>
        <begin position="196"/>
        <end position="215"/>
    </location>
</feature>
<dbReference type="PRINTS" id="PR01806">
    <property type="entry name" value="VIRFACTRMVIN"/>
</dbReference>
<dbReference type="GO" id="GO:0034204">
    <property type="term" value="P:lipid translocation"/>
    <property type="evidence" value="ECO:0007669"/>
    <property type="project" value="TreeGrafter"/>
</dbReference>
<proteinExistence type="inferred from homology"/>
<dbReference type="Pfam" id="PF03023">
    <property type="entry name" value="MurJ"/>
    <property type="match status" value="1"/>
</dbReference>
<organism evidence="12 13">
    <name type="scientific">Desulfamplus magnetovallimortis</name>
    <dbReference type="NCBI Taxonomy" id="1246637"/>
    <lineage>
        <taxon>Bacteria</taxon>
        <taxon>Pseudomonadati</taxon>
        <taxon>Thermodesulfobacteriota</taxon>
        <taxon>Desulfobacteria</taxon>
        <taxon>Desulfobacterales</taxon>
        <taxon>Desulfobacteraceae</taxon>
        <taxon>Desulfamplus</taxon>
    </lineage>
</organism>
<evidence type="ECO:0000256" key="6">
    <source>
        <dbReference type="ARBA" id="ARBA00022989"/>
    </source>
</evidence>
<feature type="transmembrane region" description="Helical" evidence="10">
    <location>
        <begin position="420"/>
        <end position="442"/>
    </location>
</feature>
<dbReference type="InterPro" id="IPR004268">
    <property type="entry name" value="MurJ"/>
</dbReference>
<evidence type="ECO:0000256" key="10">
    <source>
        <dbReference type="HAMAP-Rule" id="MF_02078"/>
    </source>
</evidence>
<feature type="transmembrane region" description="Helical" evidence="10">
    <location>
        <begin position="137"/>
        <end position="156"/>
    </location>
</feature>
<dbReference type="GO" id="GO:0005886">
    <property type="term" value="C:plasma membrane"/>
    <property type="evidence" value="ECO:0007669"/>
    <property type="project" value="UniProtKB-SubCell"/>
</dbReference>
<dbReference type="GO" id="GO:0008360">
    <property type="term" value="P:regulation of cell shape"/>
    <property type="evidence" value="ECO:0007669"/>
    <property type="project" value="UniProtKB-UniRule"/>
</dbReference>
<keyword evidence="3 10" id="KW-0812">Transmembrane</keyword>
<comment type="function">
    <text evidence="8 10 11">Involved in peptidoglycan biosynthesis. Transports lipid-linked peptidoglycan precursors from the inner to the outer leaflet of the cytoplasmic membrane.</text>
</comment>
<feature type="transmembrane region" description="Helical" evidence="10">
    <location>
        <begin position="359"/>
        <end position="381"/>
    </location>
</feature>